<gene>
    <name evidence="3" type="primary">mshA_10</name>
    <name evidence="3" type="ORF">MPOCJGCO_2311</name>
</gene>
<dbReference type="PANTHER" id="PTHR45947">
    <property type="entry name" value="SULFOQUINOVOSYL TRANSFERASE SQD2"/>
    <property type="match status" value="1"/>
</dbReference>
<reference evidence="3" key="1">
    <citation type="journal article" date="2021" name="Front. Microbiol.">
        <title>Comprehensive Comparative Genomics and Phenotyping of Methylobacterium Species.</title>
        <authorList>
            <person name="Alessa O."/>
            <person name="Ogura Y."/>
            <person name="Fujitani Y."/>
            <person name="Takami H."/>
            <person name="Hayashi T."/>
            <person name="Sahin N."/>
            <person name="Tani A."/>
        </authorList>
    </citation>
    <scope>NUCLEOTIDE SEQUENCE</scope>
    <source>
        <strain evidence="3">DSM 23632</strain>
    </source>
</reference>
<proteinExistence type="predicted"/>
<evidence type="ECO:0000259" key="1">
    <source>
        <dbReference type="Pfam" id="PF00534"/>
    </source>
</evidence>
<dbReference type="Pfam" id="PF00534">
    <property type="entry name" value="Glycos_transf_1"/>
    <property type="match status" value="1"/>
</dbReference>
<dbReference type="Proteomes" id="UP001055057">
    <property type="component" value="Unassembled WGS sequence"/>
</dbReference>
<evidence type="ECO:0000313" key="4">
    <source>
        <dbReference type="Proteomes" id="UP001055057"/>
    </source>
</evidence>
<dbReference type="RefSeq" id="WP_238182737.1">
    <property type="nucleotide sequence ID" value="NZ_BPRB01000120.1"/>
</dbReference>
<name>A0ABQ4U2Z1_9HYPH</name>
<dbReference type="Gene3D" id="3.40.50.2000">
    <property type="entry name" value="Glycogen Phosphorylase B"/>
    <property type="match status" value="2"/>
</dbReference>
<reference evidence="3" key="2">
    <citation type="submission" date="2021-08" db="EMBL/GenBank/DDBJ databases">
        <authorList>
            <person name="Tani A."/>
            <person name="Ola A."/>
            <person name="Ogura Y."/>
            <person name="Katsura K."/>
            <person name="Hayashi T."/>
        </authorList>
    </citation>
    <scope>NUCLEOTIDE SEQUENCE</scope>
    <source>
        <strain evidence="3">DSM 23632</strain>
    </source>
</reference>
<comment type="caution">
    <text evidence="3">The sequence shown here is derived from an EMBL/GenBank/DDBJ whole genome shotgun (WGS) entry which is preliminary data.</text>
</comment>
<accession>A0ABQ4U2Z1</accession>
<dbReference type="CDD" id="cd03819">
    <property type="entry name" value="GT4_WavL-like"/>
    <property type="match status" value="1"/>
</dbReference>
<protein>
    <submittedName>
        <fullName evidence="3">D-inositol-3-phosphate glycosyltransferase</fullName>
    </submittedName>
</protein>
<dbReference type="InterPro" id="IPR050194">
    <property type="entry name" value="Glycosyltransferase_grp1"/>
</dbReference>
<organism evidence="3 4">
    <name type="scientific">Methylobacterium trifolii</name>
    <dbReference type="NCBI Taxonomy" id="1003092"/>
    <lineage>
        <taxon>Bacteria</taxon>
        <taxon>Pseudomonadati</taxon>
        <taxon>Pseudomonadota</taxon>
        <taxon>Alphaproteobacteria</taxon>
        <taxon>Hyphomicrobiales</taxon>
        <taxon>Methylobacteriaceae</taxon>
        <taxon>Methylobacterium</taxon>
    </lineage>
</organism>
<dbReference type="EMBL" id="BPRB01000120">
    <property type="protein sequence ID" value="GJE60200.1"/>
    <property type="molecule type" value="Genomic_DNA"/>
</dbReference>
<evidence type="ECO:0000259" key="2">
    <source>
        <dbReference type="Pfam" id="PF13439"/>
    </source>
</evidence>
<sequence length="408" mass="42877">MSEDLRPAIGFPADAAPLAGACVLQIIPELDAGGAERTTVDVAAGLAAAGARALVATEGGRLVGELQAKGGVWLPFPAASKNPAAMVLNVGRLMRLCRREGVQIVHARSRAPAWVALGAARRLGLPFVTTYHGSYSGRTGVKVLYNSVMARGDVVIANSRYTADLIRSLHAEQAGARIQVIHRGTDLAGFSPMAVGPARVEALRRAWGVAPHERVVLLAARLTAWKGHRVLIEAAARMRDRGVRDLAVILAGDPQGRAAYERELDALIAARGLADIVRRVGHCTDMPAAFRAASVVAVPSVEPEAFGRSAVEAQALGTPVVVSDLGAVPETVLAPPDVAPAQRTGWRVPPGDSEALALALEEALSLGASARDALARRERAHVEANFSLERMVGDTLSIYARLLGRPVE</sequence>
<feature type="domain" description="Glycosyltransferase subfamily 4-like N-terminal" evidence="2">
    <location>
        <begin position="33"/>
        <end position="187"/>
    </location>
</feature>
<dbReference type="PANTHER" id="PTHR45947:SF3">
    <property type="entry name" value="SULFOQUINOVOSYL TRANSFERASE SQD2"/>
    <property type="match status" value="1"/>
</dbReference>
<keyword evidence="4" id="KW-1185">Reference proteome</keyword>
<dbReference type="Pfam" id="PF13439">
    <property type="entry name" value="Glyco_transf_4"/>
    <property type="match status" value="1"/>
</dbReference>
<evidence type="ECO:0000313" key="3">
    <source>
        <dbReference type="EMBL" id="GJE60200.1"/>
    </source>
</evidence>
<dbReference type="InterPro" id="IPR001296">
    <property type="entry name" value="Glyco_trans_1"/>
</dbReference>
<dbReference type="SUPFAM" id="SSF53756">
    <property type="entry name" value="UDP-Glycosyltransferase/glycogen phosphorylase"/>
    <property type="match status" value="1"/>
</dbReference>
<feature type="domain" description="Glycosyl transferase family 1" evidence="1">
    <location>
        <begin position="201"/>
        <end position="374"/>
    </location>
</feature>
<dbReference type="InterPro" id="IPR028098">
    <property type="entry name" value="Glyco_trans_4-like_N"/>
</dbReference>